<dbReference type="InterPro" id="IPR036895">
    <property type="entry name" value="Uracil-DNA_glycosylase-like_sf"/>
</dbReference>
<name>A0A6G9Y2Q4_NOCBR</name>
<keyword evidence="8" id="KW-0411">Iron-sulfur</keyword>
<dbReference type="PANTHER" id="PTHR33693:SF9">
    <property type="entry name" value="TYPE-4 URACIL-DNA GLYCOSYLASE"/>
    <property type="match status" value="1"/>
</dbReference>
<evidence type="ECO:0000313" key="11">
    <source>
        <dbReference type="EMBL" id="QIS07471.1"/>
    </source>
</evidence>
<dbReference type="Proteomes" id="UP000501705">
    <property type="component" value="Chromosome"/>
</dbReference>
<keyword evidence="6" id="KW-0378">Hydrolase</keyword>
<dbReference type="GO" id="GO:0097506">
    <property type="term" value="F:deaminated base DNA N-glycosylase activity"/>
    <property type="evidence" value="ECO:0007669"/>
    <property type="project" value="UniProtKB-ARBA"/>
</dbReference>
<dbReference type="GO" id="GO:0006281">
    <property type="term" value="P:DNA repair"/>
    <property type="evidence" value="ECO:0007669"/>
    <property type="project" value="UniProtKB-KW"/>
</dbReference>
<evidence type="ECO:0000259" key="10">
    <source>
        <dbReference type="SMART" id="SM00986"/>
    </source>
</evidence>
<evidence type="ECO:0000313" key="12">
    <source>
        <dbReference type="Proteomes" id="UP000501705"/>
    </source>
</evidence>
<keyword evidence="9" id="KW-0234">DNA repair</keyword>
<dbReference type="AlphaFoldDB" id="A0A6G9Y2Q4"/>
<gene>
    <name evidence="11" type="ORF">F5X71_16940</name>
</gene>
<organism evidence="11 12">
    <name type="scientific">Nocardia brasiliensis</name>
    <dbReference type="NCBI Taxonomy" id="37326"/>
    <lineage>
        <taxon>Bacteria</taxon>
        <taxon>Bacillati</taxon>
        <taxon>Actinomycetota</taxon>
        <taxon>Actinomycetes</taxon>
        <taxon>Mycobacteriales</taxon>
        <taxon>Nocardiaceae</taxon>
        <taxon>Nocardia</taxon>
    </lineage>
</organism>
<dbReference type="GO" id="GO:0051539">
    <property type="term" value="F:4 iron, 4 sulfur cluster binding"/>
    <property type="evidence" value="ECO:0007669"/>
    <property type="project" value="UniProtKB-KW"/>
</dbReference>
<evidence type="ECO:0000256" key="4">
    <source>
        <dbReference type="ARBA" id="ARBA00022723"/>
    </source>
</evidence>
<evidence type="ECO:0000256" key="1">
    <source>
        <dbReference type="ARBA" id="ARBA00006521"/>
    </source>
</evidence>
<evidence type="ECO:0000256" key="2">
    <source>
        <dbReference type="ARBA" id="ARBA00019403"/>
    </source>
</evidence>
<accession>A0A6G9Y2Q4</accession>
<dbReference type="Gene3D" id="3.40.470.10">
    <property type="entry name" value="Uracil-DNA glycosylase-like domain"/>
    <property type="match status" value="1"/>
</dbReference>
<reference evidence="11 12" key="1">
    <citation type="journal article" date="2019" name="ACS Chem. Biol.">
        <title>Identification and Mobilization of a Cryptic Antibiotic Biosynthesis Gene Locus from a Human-Pathogenic Nocardia Isolate.</title>
        <authorList>
            <person name="Herisse M."/>
            <person name="Ishida K."/>
            <person name="Porter J.L."/>
            <person name="Howden B."/>
            <person name="Hertweck C."/>
            <person name="Stinear T.P."/>
            <person name="Pidot S.J."/>
        </authorList>
    </citation>
    <scope>NUCLEOTIDE SEQUENCE [LARGE SCALE GENOMIC DNA]</scope>
    <source>
        <strain evidence="11 12">AUSMDU00024985</strain>
    </source>
</reference>
<feature type="domain" description="Uracil-DNA glycosylase-like" evidence="10">
    <location>
        <begin position="45"/>
        <end position="201"/>
    </location>
</feature>
<evidence type="ECO:0000256" key="7">
    <source>
        <dbReference type="ARBA" id="ARBA00023004"/>
    </source>
</evidence>
<dbReference type="InterPro" id="IPR051536">
    <property type="entry name" value="UDG_Type-4/5"/>
</dbReference>
<keyword evidence="7" id="KW-0408">Iron</keyword>
<keyword evidence="5" id="KW-0227">DNA damage</keyword>
<dbReference type="CDD" id="cd10030">
    <property type="entry name" value="UDG-F4_TTUDGA_SPO1dp_like"/>
    <property type="match status" value="1"/>
</dbReference>
<dbReference type="SMART" id="SM00987">
    <property type="entry name" value="UreE_C"/>
    <property type="match status" value="1"/>
</dbReference>
<dbReference type="PANTHER" id="PTHR33693">
    <property type="entry name" value="TYPE-5 URACIL-DNA GLYCOSYLASE"/>
    <property type="match status" value="1"/>
</dbReference>
<dbReference type="NCBIfam" id="TIGR03914">
    <property type="entry name" value="UDG_fam_dom"/>
    <property type="match status" value="1"/>
</dbReference>
<dbReference type="InterPro" id="IPR005122">
    <property type="entry name" value="Uracil-DNA_glycosylase-like"/>
</dbReference>
<proteinExistence type="inferred from homology"/>
<protein>
    <recommendedName>
        <fullName evidence="2">Type-4 uracil-DNA glycosylase</fullName>
    </recommendedName>
</protein>
<keyword evidence="3" id="KW-0004">4Fe-4S</keyword>
<dbReference type="GO" id="GO:0046872">
    <property type="term" value="F:metal ion binding"/>
    <property type="evidence" value="ECO:0007669"/>
    <property type="project" value="UniProtKB-KW"/>
</dbReference>
<sequence length="212" mass="22772">MPRSDSVPGAAEYVPSGRLSLTTLRTAARHCHGCDLYRDATQTVFGEGPATAAIVMVGEQPGDQEDVRGHPFVGPAGGLLDRALAETGIPREQVYLTNAVKHFKFTERGKRRIHKQPGRTEIVACSAWLNAELSVVRPKLVVGLGAIAAKALLGNAFKVRERRGEVIARGDYTVITTVHPAAVLRARDRTAAYLAFVEDLGIVAREAGLRPG</sequence>
<dbReference type="InterPro" id="IPR005273">
    <property type="entry name" value="Ura-DNA_glyco_family4"/>
</dbReference>
<keyword evidence="4" id="KW-0479">Metal-binding</keyword>
<dbReference type="EMBL" id="CP046171">
    <property type="protein sequence ID" value="QIS07471.1"/>
    <property type="molecule type" value="Genomic_DNA"/>
</dbReference>
<evidence type="ECO:0000256" key="8">
    <source>
        <dbReference type="ARBA" id="ARBA00023014"/>
    </source>
</evidence>
<evidence type="ECO:0000256" key="5">
    <source>
        <dbReference type="ARBA" id="ARBA00022763"/>
    </source>
</evidence>
<evidence type="ECO:0000256" key="6">
    <source>
        <dbReference type="ARBA" id="ARBA00022801"/>
    </source>
</evidence>
<dbReference type="SUPFAM" id="SSF52141">
    <property type="entry name" value="Uracil-DNA glycosylase-like"/>
    <property type="match status" value="1"/>
</dbReference>
<dbReference type="Pfam" id="PF03167">
    <property type="entry name" value="UDG"/>
    <property type="match status" value="1"/>
</dbReference>
<dbReference type="SMART" id="SM00986">
    <property type="entry name" value="UDG"/>
    <property type="match status" value="1"/>
</dbReference>
<comment type="similarity">
    <text evidence="1">Belongs to the uracil-DNA glycosylase (UDG) superfamily. Type 4 (UDGa) family.</text>
</comment>
<evidence type="ECO:0000256" key="3">
    <source>
        <dbReference type="ARBA" id="ARBA00022485"/>
    </source>
</evidence>
<evidence type="ECO:0000256" key="9">
    <source>
        <dbReference type="ARBA" id="ARBA00023204"/>
    </source>
</evidence>
<dbReference type="NCBIfam" id="TIGR00758">
    <property type="entry name" value="UDG_fam4"/>
    <property type="match status" value="1"/>
</dbReference>
<dbReference type="RefSeq" id="WP_167466523.1">
    <property type="nucleotide sequence ID" value="NZ_CP046171.1"/>
</dbReference>